<keyword evidence="3" id="KW-1185">Reference proteome</keyword>
<sequence>MTIDAVISALTLDGVRVLEANGDSFFVYDPAGDLPPERRQPFATVVTADSYDSDSDLDRPGVYRLNLGLPKPLYRSLFPEPPADVDHTRLDTVMPHPVYGPQYWICVLSPSAETLAELQPLIDAAYEFVVRKHANHQARQGS</sequence>
<comment type="caution">
    <text evidence="2">The sequence shown here is derived from an EMBL/GenBank/DDBJ whole genome shotgun (WGS) entry which is preliminary data.</text>
</comment>
<dbReference type="RefSeq" id="WP_145811714.1">
    <property type="nucleotide sequence ID" value="NZ_VIVK01000001.1"/>
</dbReference>
<dbReference type="AlphaFoldDB" id="A0A561BZY0"/>
<evidence type="ECO:0000313" key="3">
    <source>
        <dbReference type="Proteomes" id="UP000318380"/>
    </source>
</evidence>
<reference evidence="2 3" key="1">
    <citation type="submission" date="2019-06" db="EMBL/GenBank/DDBJ databases">
        <title>Sequencing the genomes of 1000 actinobacteria strains.</title>
        <authorList>
            <person name="Klenk H.-P."/>
        </authorList>
    </citation>
    <scope>NUCLEOTIDE SEQUENCE [LARGE SCALE GENOMIC DNA]</scope>
    <source>
        <strain evidence="2 3">DSM 24683</strain>
    </source>
</reference>
<dbReference type="Proteomes" id="UP000318380">
    <property type="component" value="Unassembled WGS sequence"/>
</dbReference>
<dbReference type="OrthoDB" id="9783727at2"/>
<feature type="domain" description="DUF6194" evidence="1">
    <location>
        <begin position="1"/>
        <end position="137"/>
    </location>
</feature>
<accession>A0A561BZY0</accession>
<dbReference type="Pfam" id="PF19694">
    <property type="entry name" value="DUF6194"/>
    <property type="match status" value="1"/>
</dbReference>
<gene>
    <name evidence="2" type="ORF">FB561_5608</name>
</gene>
<evidence type="ECO:0000313" key="2">
    <source>
        <dbReference type="EMBL" id="TWD84421.1"/>
    </source>
</evidence>
<proteinExistence type="predicted"/>
<name>A0A561BZY0_9ACTN</name>
<organism evidence="2 3">
    <name type="scientific">Kribbella amoyensis</name>
    <dbReference type="NCBI Taxonomy" id="996641"/>
    <lineage>
        <taxon>Bacteria</taxon>
        <taxon>Bacillati</taxon>
        <taxon>Actinomycetota</taxon>
        <taxon>Actinomycetes</taxon>
        <taxon>Propionibacteriales</taxon>
        <taxon>Kribbellaceae</taxon>
        <taxon>Kribbella</taxon>
    </lineage>
</organism>
<evidence type="ECO:0000259" key="1">
    <source>
        <dbReference type="Pfam" id="PF19694"/>
    </source>
</evidence>
<dbReference type="EMBL" id="VIVK01000001">
    <property type="protein sequence ID" value="TWD84421.1"/>
    <property type="molecule type" value="Genomic_DNA"/>
</dbReference>
<protein>
    <recommendedName>
        <fullName evidence="1">DUF6194 domain-containing protein</fullName>
    </recommendedName>
</protein>
<dbReference type="InterPro" id="IPR045676">
    <property type="entry name" value="DUF6194"/>
</dbReference>